<dbReference type="EMBL" id="LAYZ01000026">
    <property type="protein sequence ID" value="KKK32981.1"/>
    <property type="molecule type" value="Genomic_DNA"/>
</dbReference>
<dbReference type="PANTHER" id="PTHR39339:SF1">
    <property type="entry name" value="CHAD DOMAIN-CONTAINING PROTEIN"/>
    <property type="match status" value="1"/>
</dbReference>
<dbReference type="SMART" id="SM00880">
    <property type="entry name" value="CHAD"/>
    <property type="match status" value="1"/>
</dbReference>
<dbReference type="STRING" id="1432562.WN59_13155"/>
<evidence type="ECO:0000259" key="1">
    <source>
        <dbReference type="PROSITE" id="PS51708"/>
    </source>
</evidence>
<feature type="domain" description="CHAD" evidence="1">
    <location>
        <begin position="1"/>
        <end position="260"/>
    </location>
</feature>
<gene>
    <name evidence="2" type="ORF">WN59_13155</name>
</gene>
<evidence type="ECO:0000313" key="3">
    <source>
        <dbReference type="Proteomes" id="UP000034287"/>
    </source>
</evidence>
<dbReference type="PROSITE" id="PS51708">
    <property type="entry name" value="CHAD"/>
    <property type="match status" value="1"/>
</dbReference>
<dbReference type="Gene3D" id="1.40.20.10">
    <property type="entry name" value="CHAD domain"/>
    <property type="match status" value="1"/>
</dbReference>
<keyword evidence="3" id="KW-1185">Reference proteome</keyword>
<comment type="caution">
    <text evidence="2">The sequence shown here is derived from an EMBL/GenBank/DDBJ whole genome shotgun (WGS) entry which is preliminary data.</text>
</comment>
<dbReference type="PANTHER" id="PTHR39339">
    <property type="entry name" value="SLR1444 PROTEIN"/>
    <property type="match status" value="1"/>
</dbReference>
<name>A0A0M2SHA3_9STAP</name>
<dbReference type="Proteomes" id="UP000034287">
    <property type="component" value="Unassembled WGS sequence"/>
</dbReference>
<organism evidence="2 3">
    <name type="scientific">Salinicoccus sediminis</name>
    <dbReference type="NCBI Taxonomy" id="1432562"/>
    <lineage>
        <taxon>Bacteria</taxon>
        <taxon>Bacillati</taxon>
        <taxon>Bacillota</taxon>
        <taxon>Bacilli</taxon>
        <taxon>Bacillales</taxon>
        <taxon>Staphylococcaceae</taxon>
        <taxon>Salinicoccus</taxon>
    </lineage>
</organism>
<sequence>MEKIHKTLLKRLDKLEKAYTDYQNNPFDKETAHRIRTDSRKLRSMLNFLKNVMDGEEYQKLNGELKKLAMIYGPVREVDILTEWCAEIARRKPGLSNHYKALFNHLGKERRREMRRTFNRTNVQTAESAMETVETGIKNLTLDEKEDWDVYIKKRLIKKQEKLNDEYENADLDDFEKVHETRKRAKKVRFPAKYLGKLSSVRHKKIAKKAEKIQDEFGMITDARTNRRLLENYAEEAENGELRELFGKMAEEQKKLTAKD</sequence>
<accession>A0A0M2SHA3</accession>
<protein>
    <recommendedName>
        <fullName evidence="1">CHAD domain-containing protein</fullName>
    </recommendedName>
</protein>
<dbReference type="InterPro" id="IPR038186">
    <property type="entry name" value="CHAD_dom_sf"/>
</dbReference>
<dbReference type="Pfam" id="PF05235">
    <property type="entry name" value="CHAD"/>
    <property type="match status" value="1"/>
</dbReference>
<dbReference type="AlphaFoldDB" id="A0A0M2SHA3"/>
<reference evidence="2 3" key="1">
    <citation type="submission" date="2015-04" db="EMBL/GenBank/DDBJ databases">
        <title>Taxonomic description and genome sequence of Salinicoccus sediminis sp. nov., a novel hyper halotolerant bacterium isolated from marine sediment.</title>
        <authorList>
            <person name="Mathan Kumar R."/>
            <person name="Kaur G."/>
            <person name="Kumar N."/>
            <person name="Kumar A."/>
            <person name="Singh N.K."/>
            <person name="Kaur N."/>
            <person name="Mayilraj S."/>
        </authorList>
    </citation>
    <scope>NUCLEOTIDE SEQUENCE [LARGE SCALE GENOMIC DNA]</scope>
    <source>
        <strain evidence="2 3">SV-16</strain>
    </source>
</reference>
<evidence type="ECO:0000313" key="2">
    <source>
        <dbReference type="EMBL" id="KKK32981.1"/>
    </source>
</evidence>
<dbReference type="RefSeq" id="WP_046580844.1">
    <property type="nucleotide sequence ID" value="NZ_LAYZ01000026.1"/>
</dbReference>
<dbReference type="InterPro" id="IPR007899">
    <property type="entry name" value="CHAD_dom"/>
</dbReference>
<dbReference type="PATRIC" id="fig|1432562.3.peg.2641"/>
<proteinExistence type="predicted"/>